<keyword evidence="7 9" id="KW-0067">ATP-binding</keyword>
<proteinExistence type="predicted"/>
<evidence type="ECO:0000256" key="5">
    <source>
        <dbReference type="ARBA" id="ARBA00022737"/>
    </source>
</evidence>
<dbReference type="SMART" id="SM00382">
    <property type="entry name" value="AAA"/>
    <property type="match status" value="2"/>
</dbReference>
<accession>A0A6S7B1W8</accession>
<dbReference type="InterPro" id="IPR027417">
    <property type="entry name" value="P-loop_NTPase"/>
</dbReference>
<organism evidence="9 10">
    <name type="scientific">Pararobbsia alpina</name>
    <dbReference type="NCBI Taxonomy" id="621374"/>
    <lineage>
        <taxon>Bacteria</taxon>
        <taxon>Pseudomonadati</taxon>
        <taxon>Pseudomonadota</taxon>
        <taxon>Betaproteobacteria</taxon>
        <taxon>Burkholderiales</taxon>
        <taxon>Burkholderiaceae</taxon>
        <taxon>Pararobbsia</taxon>
    </lineage>
</organism>
<dbReference type="GO" id="GO:0005524">
    <property type="term" value="F:ATP binding"/>
    <property type="evidence" value="ECO:0007669"/>
    <property type="project" value="UniProtKB-KW"/>
</dbReference>
<dbReference type="InterPro" id="IPR050107">
    <property type="entry name" value="ABC_carbohydrate_import_ATPase"/>
</dbReference>
<dbReference type="EMBL" id="CADIKM010000005">
    <property type="protein sequence ID" value="CAB3782717.1"/>
    <property type="molecule type" value="Genomic_DNA"/>
</dbReference>
<dbReference type="SUPFAM" id="SSF52540">
    <property type="entry name" value="P-loop containing nucleoside triphosphate hydrolases"/>
    <property type="match status" value="2"/>
</dbReference>
<evidence type="ECO:0000256" key="6">
    <source>
        <dbReference type="ARBA" id="ARBA00022741"/>
    </source>
</evidence>
<name>A0A6S7B1W8_9BURK</name>
<evidence type="ECO:0000256" key="1">
    <source>
        <dbReference type="ARBA" id="ARBA00022448"/>
    </source>
</evidence>
<evidence type="ECO:0000256" key="7">
    <source>
        <dbReference type="ARBA" id="ARBA00022840"/>
    </source>
</evidence>
<dbReference type="GO" id="GO:0016887">
    <property type="term" value="F:ATP hydrolysis activity"/>
    <property type="evidence" value="ECO:0007669"/>
    <property type="project" value="InterPro"/>
</dbReference>
<dbReference type="Gene3D" id="3.40.50.300">
    <property type="entry name" value="P-loop containing nucleotide triphosphate hydrolases"/>
    <property type="match status" value="2"/>
</dbReference>
<dbReference type="PANTHER" id="PTHR43790:SF9">
    <property type="entry name" value="GALACTOFURANOSE TRANSPORTER ATP-BINDING PROTEIN YTFR"/>
    <property type="match status" value="1"/>
</dbReference>
<keyword evidence="1" id="KW-0813">Transport</keyword>
<dbReference type="Proteomes" id="UP000494115">
    <property type="component" value="Unassembled WGS sequence"/>
</dbReference>
<evidence type="ECO:0000256" key="2">
    <source>
        <dbReference type="ARBA" id="ARBA00022475"/>
    </source>
</evidence>
<keyword evidence="2" id="KW-1003">Cell membrane</keyword>
<keyword evidence="5" id="KW-0677">Repeat</keyword>
<evidence type="ECO:0000259" key="8">
    <source>
        <dbReference type="PROSITE" id="PS50893"/>
    </source>
</evidence>
<dbReference type="PROSITE" id="PS50893">
    <property type="entry name" value="ABC_TRANSPORTER_2"/>
    <property type="match status" value="2"/>
</dbReference>
<keyword evidence="10" id="KW-1185">Reference proteome</keyword>
<dbReference type="CDD" id="cd03216">
    <property type="entry name" value="ABC_Carb_Monos_I"/>
    <property type="match status" value="1"/>
</dbReference>
<dbReference type="PROSITE" id="PS00211">
    <property type="entry name" value="ABC_TRANSPORTER_1"/>
    <property type="match status" value="1"/>
</dbReference>
<dbReference type="Pfam" id="PF00005">
    <property type="entry name" value="ABC_tran"/>
    <property type="match status" value="2"/>
</dbReference>
<evidence type="ECO:0000313" key="10">
    <source>
        <dbReference type="Proteomes" id="UP000494115"/>
    </source>
</evidence>
<reference evidence="9 10" key="1">
    <citation type="submission" date="2020-04" db="EMBL/GenBank/DDBJ databases">
        <authorList>
            <person name="De Canck E."/>
        </authorList>
    </citation>
    <scope>NUCLEOTIDE SEQUENCE [LARGE SCALE GENOMIC DNA]</scope>
    <source>
        <strain evidence="9 10">LMG 28138</strain>
    </source>
</reference>
<sequence>MNVSTSASPPQPMHAAHSPVLVKLAGISKTFGQVKALSDIHFEFRSGECVGIAGHNGAGKSTLMAILAGVFQPDQGALSIDGQQATGYDANAARAAGVRCVFQELSLCANLSVAENMCIVHPELQGRGWRRRATALMIEQLDAIFPGHGLKGHELVADLTLTQRQMVEIARGFTVVGAPVKLVILDEPTSSLDAHTADQLLVFIREAARRGIASILISHMLREIERVADRVLVMRDGTVAGVLPREGLTQDAIVRAMGQHVEVENASAEARTRLEGDQKKTARRFEWALGPGGHLKIDAMRGEVIGFAGLAGQGQTEALLAIFQAATKRRAHERVAFVAGDRARDGVFPLWSIAQNLDIRWLFGGLDEAARDAGAASGGKAGRARMMLDLRAMRELVQTWRERIGIRGAGMNAGILSLSGGNQQKVLFARALASDADLILMDDPTRGVDIGTKRDIYQLVRSEAAKGRTFIWYTTENDELAYCDRTFVFRLGRVTRVLDAEQCTEESLLAASFEEQPA</sequence>
<evidence type="ECO:0000256" key="4">
    <source>
        <dbReference type="ARBA" id="ARBA00022597"/>
    </source>
</evidence>
<keyword evidence="6" id="KW-0547">Nucleotide-binding</keyword>
<dbReference type="AlphaFoldDB" id="A0A6S7B1W8"/>
<dbReference type="PANTHER" id="PTHR43790">
    <property type="entry name" value="CARBOHYDRATE TRANSPORT ATP-BINDING PROTEIN MG119-RELATED"/>
    <property type="match status" value="1"/>
</dbReference>
<evidence type="ECO:0000313" key="9">
    <source>
        <dbReference type="EMBL" id="CAB3782717.1"/>
    </source>
</evidence>
<gene>
    <name evidence="9" type="primary">mglA_2</name>
    <name evidence="9" type="ORF">LMG28138_01484</name>
</gene>
<evidence type="ECO:0000256" key="3">
    <source>
        <dbReference type="ARBA" id="ARBA00022519"/>
    </source>
</evidence>
<keyword evidence="3" id="KW-0472">Membrane</keyword>
<keyword evidence="4" id="KW-0762">Sugar transport</keyword>
<dbReference type="InterPro" id="IPR017871">
    <property type="entry name" value="ABC_transporter-like_CS"/>
</dbReference>
<feature type="domain" description="ABC transporter" evidence="8">
    <location>
        <begin position="272"/>
        <end position="516"/>
    </location>
</feature>
<dbReference type="InterPro" id="IPR003439">
    <property type="entry name" value="ABC_transporter-like_ATP-bd"/>
</dbReference>
<protein>
    <submittedName>
        <fullName evidence="9">Galactose/methyl galactoside import ATP-binding protein MglA</fullName>
    </submittedName>
</protein>
<feature type="domain" description="ABC transporter" evidence="8">
    <location>
        <begin position="22"/>
        <end position="261"/>
    </location>
</feature>
<keyword evidence="3" id="KW-0997">Cell inner membrane</keyword>
<dbReference type="InterPro" id="IPR003593">
    <property type="entry name" value="AAA+_ATPase"/>
</dbReference>